<proteinExistence type="predicted"/>
<sequence>MNKSMTRSMVLAINLLVFSAYVNAAPSGETIARQGNGKGAVACISCHGDKGQGNEAAGYPYLAGQPLAYLVKQLHDFANKRRPNPIMQPFASALSEDEIKAVASYYAQLPLPKITSAKKSPSQTTTGEFLAKEGKWSVGMPACFQCHGDQGRGIAPNFPAISGQPASYIKKQLEHWRKGERTNDPIGLMQAVVADLDESEITAVADYLSEQSPTTYK</sequence>
<dbReference type="Proteomes" id="UP000483432">
    <property type="component" value="Unassembled WGS sequence"/>
</dbReference>
<keyword evidence="3 5" id="KW-0408">Iron</keyword>
<dbReference type="PROSITE" id="PS51007">
    <property type="entry name" value="CYTC"/>
    <property type="match status" value="2"/>
</dbReference>
<gene>
    <name evidence="8" type="ORF">GZ085_12485</name>
</gene>
<evidence type="ECO:0000256" key="3">
    <source>
        <dbReference type="ARBA" id="ARBA00023004"/>
    </source>
</evidence>
<dbReference type="AlphaFoldDB" id="A0A7C9P9B0"/>
<keyword evidence="1 4" id="KW-0349">Heme</keyword>
<keyword evidence="2 5" id="KW-0479">Metal-binding</keyword>
<feature type="binding site" description="covalent" evidence="4">
    <location>
        <position position="43"/>
    </location>
    <ligand>
        <name>heme c</name>
        <dbReference type="ChEBI" id="CHEBI:61717"/>
        <label>1</label>
    </ligand>
</feature>
<dbReference type="GO" id="GO:0020037">
    <property type="term" value="F:heme binding"/>
    <property type="evidence" value="ECO:0007669"/>
    <property type="project" value="InterPro"/>
</dbReference>
<comment type="PTM">
    <text evidence="4">Binds 2 heme c groups covalently per subunit.</text>
</comment>
<reference evidence="8 9" key="1">
    <citation type="submission" date="2019-09" db="EMBL/GenBank/DDBJ databases">
        <title>H2 Metabolism Revealed by Metagenomic Analysis in Subglacial Sediment of East Antarctica.</title>
        <authorList>
            <person name="Yang Z."/>
            <person name="Zhang Y."/>
            <person name="Lv Y."/>
            <person name="Yan W."/>
            <person name="Xiao X."/>
            <person name="Sun B."/>
            <person name="Ma H."/>
        </authorList>
    </citation>
    <scope>NUCLEOTIDE SEQUENCE [LARGE SCALE GENOMIC DNA]</scope>
    <source>
        <strain evidence="8">Bin2_2</strain>
    </source>
</reference>
<dbReference type="EMBL" id="JAAFGW010000222">
    <property type="protein sequence ID" value="NDP49178.1"/>
    <property type="molecule type" value="Genomic_DNA"/>
</dbReference>
<accession>A0A7C9P9B0</accession>
<feature type="binding site" description="axial binding residue" evidence="5">
    <location>
        <position position="87"/>
    </location>
    <ligand>
        <name>heme c</name>
        <dbReference type="ChEBI" id="CHEBI:61717"/>
        <label>1</label>
    </ligand>
    <ligandPart>
        <name>Fe</name>
        <dbReference type="ChEBI" id="CHEBI:18248"/>
    </ligandPart>
</feature>
<dbReference type="Pfam" id="PF13442">
    <property type="entry name" value="Cytochrome_CBB3"/>
    <property type="match status" value="1"/>
</dbReference>
<dbReference type="GO" id="GO:0005506">
    <property type="term" value="F:iron ion binding"/>
    <property type="evidence" value="ECO:0007669"/>
    <property type="project" value="InterPro"/>
</dbReference>
<evidence type="ECO:0000256" key="4">
    <source>
        <dbReference type="PIRSR" id="PIRSR000005-1"/>
    </source>
</evidence>
<evidence type="ECO:0000313" key="8">
    <source>
        <dbReference type="EMBL" id="NDP49178.1"/>
    </source>
</evidence>
<name>A0A7C9P9B0_9PROT</name>
<evidence type="ECO:0000259" key="7">
    <source>
        <dbReference type="PROSITE" id="PS51007"/>
    </source>
</evidence>
<evidence type="ECO:0000313" key="9">
    <source>
        <dbReference type="Proteomes" id="UP000483432"/>
    </source>
</evidence>
<evidence type="ECO:0000256" key="1">
    <source>
        <dbReference type="ARBA" id="ARBA00022617"/>
    </source>
</evidence>
<dbReference type="PANTHER" id="PTHR33751">
    <property type="entry name" value="CBB3-TYPE CYTOCHROME C OXIDASE SUBUNIT FIXP"/>
    <property type="match status" value="1"/>
</dbReference>
<dbReference type="PIRSF" id="PIRSF000005">
    <property type="entry name" value="Cytochrome_c4"/>
    <property type="match status" value="1"/>
</dbReference>
<feature type="binding site" description="covalent" evidence="4">
    <location>
        <position position="143"/>
    </location>
    <ligand>
        <name>heme c</name>
        <dbReference type="ChEBI" id="CHEBI:61717"/>
        <label>2</label>
    </ligand>
</feature>
<dbReference type="InterPro" id="IPR050597">
    <property type="entry name" value="Cytochrome_c_Oxidase_Subunit"/>
</dbReference>
<feature type="binding site" description="axial binding residue" evidence="5">
    <location>
        <position position="189"/>
    </location>
    <ligand>
        <name>heme c</name>
        <dbReference type="ChEBI" id="CHEBI:61717"/>
        <label>2</label>
    </ligand>
    <ligandPart>
        <name>Fe</name>
        <dbReference type="ChEBI" id="CHEBI:18248"/>
    </ligandPart>
</feature>
<evidence type="ECO:0000256" key="2">
    <source>
        <dbReference type="ARBA" id="ARBA00022723"/>
    </source>
</evidence>
<protein>
    <submittedName>
        <fullName evidence="8">Cytochrome c4</fullName>
    </submittedName>
</protein>
<dbReference type="SUPFAM" id="SSF46626">
    <property type="entry name" value="Cytochrome c"/>
    <property type="match status" value="2"/>
</dbReference>
<dbReference type="InterPro" id="IPR024167">
    <property type="entry name" value="Cytochrome_c4-like"/>
</dbReference>
<feature type="signal peptide" evidence="6">
    <location>
        <begin position="1"/>
        <end position="24"/>
    </location>
</feature>
<feature type="domain" description="Cytochrome c" evidence="7">
    <location>
        <begin position="122"/>
        <end position="212"/>
    </location>
</feature>
<dbReference type="InterPro" id="IPR036909">
    <property type="entry name" value="Cyt_c-like_dom_sf"/>
</dbReference>
<evidence type="ECO:0000256" key="5">
    <source>
        <dbReference type="PIRSR" id="PIRSR000005-2"/>
    </source>
</evidence>
<keyword evidence="6" id="KW-0732">Signal</keyword>
<feature type="binding site" description="axial binding residue" evidence="5">
    <location>
        <position position="47"/>
    </location>
    <ligand>
        <name>heme c</name>
        <dbReference type="ChEBI" id="CHEBI:61717"/>
        <label>1</label>
    </ligand>
    <ligandPart>
        <name>Fe</name>
        <dbReference type="ChEBI" id="CHEBI:18248"/>
    </ligandPart>
</feature>
<comment type="caution">
    <text evidence="8">The sequence shown here is derived from an EMBL/GenBank/DDBJ whole genome shotgun (WGS) entry which is preliminary data.</text>
</comment>
<feature type="chain" id="PRO_5028810171" evidence="6">
    <location>
        <begin position="25"/>
        <end position="217"/>
    </location>
</feature>
<feature type="binding site" description="covalent" evidence="4">
    <location>
        <position position="46"/>
    </location>
    <ligand>
        <name>heme c</name>
        <dbReference type="ChEBI" id="CHEBI:61717"/>
        <label>1</label>
    </ligand>
</feature>
<dbReference type="Pfam" id="PF00034">
    <property type="entry name" value="Cytochrom_C"/>
    <property type="match status" value="1"/>
</dbReference>
<dbReference type="Gene3D" id="1.10.760.10">
    <property type="entry name" value="Cytochrome c-like domain"/>
    <property type="match status" value="2"/>
</dbReference>
<dbReference type="InterPro" id="IPR009056">
    <property type="entry name" value="Cyt_c-like_dom"/>
</dbReference>
<dbReference type="GO" id="GO:0042597">
    <property type="term" value="C:periplasmic space"/>
    <property type="evidence" value="ECO:0007669"/>
    <property type="project" value="InterPro"/>
</dbReference>
<dbReference type="PANTHER" id="PTHR33751:SF11">
    <property type="entry name" value="BLL4483 PROTEIN"/>
    <property type="match status" value="1"/>
</dbReference>
<dbReference type="GO" id="GO:0009055">
    <property type="term" value="F:electron transfer activity"/>
    <property type="evidence" value="ECO:0007669"/>
    <property type="project" value="InterPro"/>
</dbReference>
<organism evidence="8 9">
    <name type="scientific">Sulfuriferula multivorans</name>
    <dbReference type="NCBI Taxonomy" id="1559896"/>
    <lineage>
        <taxon>Bacteria</taxon>
        <taxon>Pseudomonadati</taxon>
        <taxon>Pseudomonadota</taxon>
        <taxon>Betaproteobacteria</taxon>
        <taxon>Nitrosomonadales</taxon>
        <taxon>Sulfuricellaceae</taxon>
        <taxon>Sulfuriferula</taxon>
    </lineage>
</organism>
<evidence type="ECO:0000256" key="6">
    <source>
        <dbReference type="SAM" id="SignalP"/>
    </source>
</evidence>
<feature type="binding site" description="axial binding residue" evidence="5">
    <location>
        <position position="147"/>
    </location>
    <ligand>
        <name>heme c</name>
        <dbReference type="ChEBI" id="CHEBI:61717"/>
        <label>2</label>
    </ligand>
    <ligandPart>
        <name>Fe</name>
        <dbReference type="ChEBI" id="CHEBI:18248"/>
    </ligandPart>
</feature>
<feature type="binding site" description="covalent" evidence="4">
    <location>
        <position position="146"/>
    </location>
    <ligand>
        <name>heme c</name>
        <dbReference type="ChEBI" id="CHEBI:61717"/>
        <label>2</label>
    </ligand>
</feature>
<feature type="domain" description="Cytochrome c" evidence="7">
    <location>
        <begin position="23"/>
        <end position="110"/>
    </location>
</feature>